<protein>
    <recommendedName>
        <fullName evidence="3">Reverse transcriptase domain-containing protein</fullName>
    </recommendedName>
</protein>
<accession>A0A151QRE1</accession>
<name>A0A151QRE1_CAJCA</name>
<gene>
    <name evidence="1" type="ORF">KK1_046343</name>
</gene>
<evidence type="ECO:0000313" key="2">
    <source>
        <dbReference type="Proteomes" id="UP000075243"/>
    </source>
</evidence>
<reference evidence="1" key="1">
    <citation type="journal article" date="2012" name="Nat. Biotechnol.">
        <title>Draft genome sequence of pigeonpea (Cajanus cajan), an orphan legume crop of resource-poor farmers.</title>
        <authorList>
            <person name="Varshney R.K."/>
            <person name="Chen W."/>
            <person name="Li Y."/>
            <person name="Bharti A.K."/>
            <person name="Saxena R.K."/>
            <person name="Schlueter J.A."/>
            <person name="Donoghue M.T."/>
            <person name="Azam S."/>
            <person name="Fan G."/>
            <person name="Whaley A.M."/>
            <person name="Farmer A.D."/>
            <person name="Sheridan J."/>
            <person name="Iwata A."/>
            <person name="Tuteja R."/>
            <person name="Penmetsa R.V."/>
            <person name="Wu W."/>
            <person name="Upadhyaya H.D."/>
            <person name="Yang S.P."/>
            <person name="Shah T."/>
            <person name="Saxena K.B."/>
            <person name="Michael T."/>
            <person name="McCombie W.R."/>
            <person name="Yang B."/>
            <person name="Zhang G."/>
            <person name="Yang H."/>
            <person name="Wang J."/>
            <person name="Spillane C."/>
            <person name="Cook D.R."/>
            <person name="May G.D."/>
            <person name="Xu X."/>
            <person name="Jackson S.A."/>
        </authorList>
    </citation>
    <scope>NUCLEOTIDE SEQUENCE [LARGE SCALE GENOMIC DNA]</scope>
</reference>
<dbReference type="Gramene" id="C.cajan_44687.t">
    <property type="protein sequence ID" value="C.cajan_44687.t.cds1"/>
    <property type="gene ID" value="C.cajan_44687"/>
</dbReference>
<organism evidence="1 2">
    <name type="scientific">Cajanus cajan</name>
    <name type="common">Pigeon pea</name>
    <name type="synonym">Cajanus indicus</name>
    <dbReference type="NCBI Taxonomy" id="3821"/>
    <lineage>
        <taxon>Eukaryota</taxon>
        <taxon>Viridiplantae</taxon>
        <taxon>Streptophyta</taxon>
        <taxon>Embryophyta</taxon>
        <taxon>Tracheophyta</taxon>
        <taxon>Spermatophyta</taxon>
        <taxon>Magnoliopsida</taxon>
        <taxon>eudicotyledons</taxon>
        <taxon>Gunneridae</taxon>
        <taxon>Pentapetalae</taxon>
        <taxon>rosids</taxon>
        <taxon>fabids</taxon>
        <taxon>Fabales</taxon>
        <taxon>Fabaceae</taxon>
        <taxon>Papilionoideae</taxon>
        <taxon>50 kb inversion clade</taxon>
        <taxon>NPAAA clade</taxon>
        <taxon>indigoferoid/millettioid clade</taxon>
        <taxon>Phaseoleae</taxon>
        <taxon>Cajanus</taxon>
    </lineage>
</organism>
<dbReference type="EMBL" id="KQ485082">
    <property type="protein sequence ID" value="KYP32868.1"/>
    <property type="molecule type" value="Genomic_DNA"/>
</dbReference>
<sequence>MASPCLFPTPSHAFYAGDILVFCRGNTTGLMVVMSLPTKYGDVSSQLINLEKCRFCSSSMPATRVAQIRAILEFSVDRVPLSYLCVPLFKGQDICMVCWILRQNLPLGRVHYFL</sequence>
<keyword evidence="2" id="KW-1185">Reference proteome</keyword>
<dbReference type="Proteomes" id="UP000075243">
    <property type="component" value="Unassembled WGS sequence"/>
</dbReference>
<proteinExistence type="predicted"/>
<evidence type="ECO:0008006" key="3">
    <source>
        <dbReference type="Google" id="ProtNLM"/>
    </source>
</evidence>
<dbReference type="AlphaFoldDB" id="A0A151QRE1"/>
<evidence type="ECO:0000313" key="1">
    <source>
        <dbReference type="EMBL" id="KYP32868.1"/>
    </source>
</evidence>